<reference evidence="1" key="1">
    <citation type="submission" date="2021-09" db="EMBL/GenBank/DDBJ databases">
        <title>The genome of Mauremys mutica provides insights into the evolution of semi-aquatic lifestyle.</title>
        <authorList>
            <person name="Gong S."/>
            <person name="Gao Y."/>
        </authorList>
    </citation>
    <scope>NUCLEOTIDE SEQUENCE</scope>
    <source>
        <strain evidence="1">MM-2020</strain>
        <tissue evidence="1">Muscle</tissue>
    </source>
</reference>
<dbReference type="Proteomes" id="UP000827986">
    <property type="component" value="Unassembled WGS sequence"/>
</dbReference>
<keyword evidence="2" id="KW-1185">Reference proteome</keyword>
<dbReference type="EMBL" id="JAHDVG010000483">
    <property type="protein sequence ID" value="KAH1171221.1"/>
    <property type="molecule type" value="Genomic_DNA"/>
</dbReference>
<name>A0A9D3X1N6_9SAUR</name>
<evidence type="ECO:0000313" key="1">
    <source>
        <dbReference type="EMBL" id="KAH1171221.1"/>
    </source>
</evidence>
<organism evidence="1 2">
    <name type="scientific">Mauremys mutica</name>
    <name type="common">yellowpond turtle</name>
    <dbReference type="NCBI Taxonomy" id="74926"/>
    <lineage>
        <taxon>Eukaryota</taxon>
        <taxon>Metazoa</taxon>
        <taxon>Chordata</taxon>
        <taxon>Craniata</taxon>
        <taxon>Vertebrata</taxon>
        <taxon>Euteleostomi</taxon>
        <taxon>Archelosauria</taxon>
        <taxon>Testudinata</taxon>
        <taxon>Testudines</taxon>
        <taxon>Cryptodira</taxon>
        <taxon>Durocryptodira</taxon>
        <taxon>Testudinoidea</taxon>
        <taxon>Geoemydidae</taxon>
        <taxon>Geoemydinae</taxon>
        <taxon>Mauremys</taxon>
    </lineage>
</organism>
<accession>A0A9D3X1N6</accession>
<sequence>MQRQTELFPCSTEKVVLLLSKLCCCSYYFYPTLIKSMTATIGMCILYIKNRLAKIVLSLCPFGSLATRQYLTPGVQICPDHLKARRMFILLQISDEIEPPN</sequence>
<comment type="caution">
    <text evidence="1">The sequence shown here is derived from an EMBL/GenBank/DDBJ whole genome shotgun (WGS) entry which is preliminary data.</text>
</comment>
<dbReference type="AlphaFoldDB" id="A0A9D3X1N6"/>
<evidence type="ECO:0000313" key="2">
    <source>
        <dbReference type="Proteomes" id="UP000827986"/>
    </source>
</evidence>
<proteinExistence type="predicted"/>
<gene>
    <name evidence="1" type="ORF">KIL84_006839</name>
</gene>
<protein>
    <submittedName>
        <fullName evidence="1">Uncharacterized protein</fullName>
    </submittedName>
</protein>